<evidence type="ECO:0000313" key="4">
    <source>
        <dbReference type="Proteomes" id="UP000663826"/>
    </source>
</evidence>
<dbReference type="EMBL" id="CAJMWQ010000994">
    <property type="protein sequence ID" value="CAE6427013.1"/>
    <property type="molecule type" value="Genomic_DNA"/>
</dbReference>
<name>A0A8H2XMU3_9AGAM</name>
<dbReference type="Pfam" id="PF13561">
    <property type="entry name" value="adh_short_C2"/>
    <property type="match status" value="1"/>
</dbReference>
<dbReference type="Gene3D" id="3.40.50.720">
    <property type="entry name" value="NAD(P)-binding Rossmann-like Domain"/>
    <property type="match status" value="1"/>
</dbReference>
<dbReference type="GO" id="GO:0050664">
    <property type="term" value="F:oxidoreductase activity, acting on NAD(P)H, oxygen as acceptor"/>
    <property type="evidence" value="ECO:0007669"/>
    <property type="project" value="TreeGrafter"/>
</dbReference>
<comment type="similarity">
    <text evidence="1">Belongs to the short-chain dehydrogenases/reductases (SDR) family.</text>
</comment>
<organism evidence="3 4">
    <name type="scientific">Rhizoctonia solani</name>
    <dbReference type="NCBI Taxonomy" id="456999"/>
    <lineage>
        <taxon>Eukaryota</taxon>
        <taxon>Fungi</taxon>
        <taxon>Dikarya</taxon>
        <taxon>Basidiomycota</taxon>
        <taxon>Agaricomycotina</taxon>
        <taxon>Agaricomycetes</taxon>
        <taxon>Cantharellales</taxon>
        <taxon>Ceratobasidiaceae</taxon>
        <taxon>Rhizoctonia</taxon>
    </lineage>
</organism>
<gene>
    <name evidence="3" type="ORF">RDB_LOCUS56351</name>
</gene>
<dbReference type="InterPro" id="IPR036291">
    <property type="entry name" value="NAD(P)-bd_dom_sf"/>
</dbReference>
<keyword evidence="2" id="KW-0560">Oxidoreductase</keyword>
<dbReference type="SUPFAM" id="SSF51735">
    <property type="entry name" value="NAD(P)-binding Rossmann-fold domains"/>
    <property type="match status" value="1"/>
</dbReference>
<protein>
    <recommendedName>
        <fullName evidence="5">Sorbose reductase sou1</fullName>
    </recommendedName>
</protein>
<sequence>MSLVGVSAALKAASDPSFTAKRTIFDEFSLGGKVAVVTGGNRGLGLEMALALAEAGANVYVFDLPESPGEEFVATSEYAKQIGSSLKYISVDVTQQKSTWEKFAAIGDAEGRVDVCVAAAGVAGEVPCLEYEAADFQRVMDVNANGVLFAAQGAGRQMARFGTPGSIILVASMAGSIVLRGTTTIAYQASKAAVLQIGRSMACELGPQKIRVNTLSPGFIRTKMISHVLVAGGESILGNQNPLGRIGRPEELRGVVTWLASDASSFCTGSEILVDGGHCSW</sequence>
<evidence type="ECO:0000313" key="3">
    <source>
        <dbReference type="EMBL" id="CAE6427013.1"/>
    </source>
</evidence>
<accession>A0A8H2XMU3</accession>
<dbReference type="PANTHER" id="PTHR43008">
    <property type="entry name" value="BENZIL REDUCTASE"/>
    <property type="match status" value="1"/>
</dbReference>
<dbReference type="FunFam" id="3.40.50.720:FF:000084">
    <property type="entry name" value="Short-chain dehydrogenase reductase"/>
    <property type="match status" value="1"/>
</dbReference>
<evidence type="ECO:0008006" key="5">
    <source>
        <dbReference type="Google" id="ProtNLM"/>
    </source>
</evidence>
<reference evidence="3" key="1">
    <citation type="submission" date="2021-01" db="EMBL/GenBank/DDBJ databases">
        <authorList>
            <person name="Kaushik A."/>
        </authorList>
    </citation>
    <scope>NUCLEOTIDE SEQUENCE</scope>
    <source>
        <strain evidence="3">AG1-1B</strain>
    </source>
</reference>
<dbReference type="AlphaFoldDB" id="A0A8H2XMU3"/>
<evidence type="ECO:0000256" key="1">
    <source>
        <dbReference type="ARBA" id="ARBA00006484"/>
    </source>
</evidence>
<dbReference type="InterPro" id="IPR002347">
    <property type="entry name" value="SDR_fam"/>
</dbReference>
<dbReference type="Proteomes" id="UP000663826">
    <property type="component" value="Unassembled WGS sequence"/>
</dbReference>
<dbReference type="PANTHER" id="PTHR43008:SF4">
    <property type="entry name" value="CHAIN DEHYDROGENASE, PUTATIVE (AFU_ORTHOLOGUE AFUA_4G08710)-RELATED"/>
    <property type="match status" value="1"/>
</dbReference>
<dbReference type="GO" id="GO:0016616">
    <property type="term" value="F:oxidoreductase activity, acting on the CH-OH group of donors, NAD or NADP as acceptor"/>
    <property type="evidence" value="ECO:0007669"/>
    <property type="project" value="UniProtKB-ARBA"/>
</dbReference>
<evidence type="ECO:0000256" key="2">
    <source>
        <dbReference type="ARBA" id="ARBA00023002"/>
    </source>
</evidence>
<proteinExistence type="inferred from homology"/>
<comment type="caution">
    <text evidence="3">The sequence shown here is derived from an EMBL/GenBank/DDBJ whole genome shotgun (WGS) entry which is preliminary data.</text>
</comment>
<dbReference type="PRINTS" id="PR00080">
    <property type="entry name" value="SDRFAMILY"/>
</dbReference>
<dbReference type="PRINTS" id="PR00081">
    <property type="entry name" value="GDHRDH"/>
</dbReference>